<evidence type="ECO:0000313" key="2">
    <source>
        <dbReference type="Proteomes" id="UP000254107"/>
    </source>
</evidence>
<evidence type="ECO:0000313" key="1">
    <source>
        <dbReference type="EMBL" id="STZ01157.1"/>
    </source>
</evidence>
<dbReference type="EMBL" id="UGQC01000001">
    <property type="protein sequence ID" value="STZ01157.1"/>
    <property type="molecule type" value="Genomic_DNA"/>
</dbReference>
<keyword evidence="2" id="KW-1185">Reference proteome</keyword>
<organism evidence="1 2">
    <name type="scientific">Moraxella lacunata</name>
    <dbReference type="NCBI Taxonomy" id="477"/>
    <lineage>
        <taxon>Bacteria</taxon>
        <taxon>Pseudomonadati</taxon>
        <taxon>Pseudomonadota</taxon>
        <taxon>Gammaproteobacteria</taxon>
        <taxon>Moraxellales</taxon>
        <taxon>Moraxellaceae</taxon>
        <taxon>Moraxella</taxon>
    </lineage>
</organism>
<gene>
    <name evidence="1" type="ORF">NCTC7911_02578</name>
</gene>
<reference evidence="1 2" key="1">
    <citation type="submission" date="2018-06" db="EMBL/GenBank/DDBJ databases">
        <authorList>
            <consortium name="Pathogen Informatics"/>
            <person name="Doyle S."/>
        </authorList>
    </citation>
    <scope>NUCLEOTIDE SEQUENCE [LARGE SCALE GENOMIC DNA]</scope>
    <source>
        <strain evidence="1 2">NCTC7911</strain>
    </source>
</reference>
<protein>
    <submittedName>
        <fullName evidence="1">Uncharacterized protein</fullName>
    </submittedName>
</protein>
<proteinExistence type="predicted"/>
<accession>A0A378QJT6</accession>
<dbReference type="Proteomes" id="UP000254107">
    <property type="component" value="Unassembled WGS sequence"/>
</dbReference>
<sequence>MIWLIDFLQNPKLKKTVRGELGKPNGFPLPAGMAQGERKTSFAGSLI</sequence>
<name>A0A378QJT6_MORLA</name>
<dbReference type="AlphaFoldDB" id="A0A378QJT6"/>